<evidence type="ECO:0000256" key="9">
    <source>
        <dbReference type="ARBA" id="ARBA00023310"/>
    </source>
</evidence>
<dbReference type="GO" id="GO:0015986">
    <property type="term" value="P:proton motive force-driven ATP synthesis"/>
    <property type="evidence" value="ECO:0007669"/>
    <property type="project" value="InterPro"/>
</dbReference>
<keyword evidence="9" id="KW-0066">ATP synthesis</keyword>
<proteinExistence type="inferred from homology"/>
<dbReference type="InterPro" id="IPR006808">
    <property type="entry name" value="ATP_synth_F0_gsu_mt"/>
</dbReference>
<evidence type="ECO:0000313" key="11">
    <source>
        <dbReference type="Proteomes" id="UP000077202"/>
    </source>
</evidence>
<keyword evidence="5" id="KW-0375">Hydrogen ion transport</keyword>
<keyword evidence="7" id="KW-0496">Mitochondrion</keyword>
<accession>A0A176WDW9</accession>
<evidence type="ECO:0000256" key="7">
    <source>
        <dbReference type="ARBA" id="ARBA00023128"/>
    </source>
</evidence>
<comment type="similarity">
    <text evidence="2">Belongs to the ATPase g subunit family.</text>
</comment>
<dbReference type="PANTHER" id="PTHR12386">
    <property type="entry name" value="ATP SYNTHASE SUBUNIT"/>
    <property type="match status" value="1"/>
</dbReference>
<reference evidence="10" key="1">
    <citation type="submission" date="2016-03" db="EMBL/GenBank/DDBJ databases">
        <title>Mechanisms controlling the formation of the plant cell surface in tip-growing cells are functionally conserved among land plants.</title>
        <authorList>
            <person name="Honkanen S."/>
            <person name="Jones V.A."/>
            <person name="Morieri G."/>
            <person name="Champion C."/>
            <person name="Hetherington A.J."/>
            <person name="Kelly S."/>
            <person name="Saint-Marcoux D."/>
            <person name="Proust H."/>
            <person name="Prescott H."/>
            <person name="Dolan L."/>
        </authorList>
    </citation>
    <scope>NUCLEOTIDE SEQUENCE [LARGE SCALE GENOMIC DNA]</scope>
    <source>
        <tissue evidence="10">Whole gametophyte</tissue>
    </source>
</reference>
<keyword evidence="3" id="KW-0813">Transport</keyword>
<comment type="caution">
    <text evidence="10">The sequence shown here is derived from an EMBL/GenBank/DDBJ whole genome shotgun (WGS) entry which is preliminary data.</text>
</comment>
<evidence type="ECO:0000256" key="3">
    <source>
        <dbReference type="ARBA" id="ARBA00022448"/>
    </source>
</evidence>
<gene>
    <name evidence="10" type="ORF">AXG93_857s1010</name>
</gene>
<protein>
    <submittedName>
        <fullName evidence="10">Uncharacterized protein</fullName>
    </submittedName>
</protein>
<dbReference type="GO" id="GO:0015078">
    <property type="term" value="F:proton transmembrane transporter activity"/>
    <property type="evidence" value="ECO:0007669"/>
    <property type="project" value="InterPro"/>
</dbReference>
<evidence type="ECO:0000256" key="1">
    <source>
        <dbReference type="ARBA" id="ARBA00004325"/>
    </source>
</evidence>
<evidence type="ECO:0000256" key="8">
    <source>
        <dbReference type="ARBA" id="ARBA00023136"/>
    </source>
</evidence>
<organism evidence="10 11">
    <name type="scientific">Marchantia polymorpha subsp. ruderalis</name>
    <dbReference type="NCBI Taxonomy" id="1480154"/>
    <lineage>
        <taxon>Eukaryota</taxon>
        <taxon>Viridiplantae</taxon>
        <taxon>Streptophyta</taxon>
        <taxon>Embryophyta</taxon>
        <taxon>Marchantiophyta</taxon>
        <taxon>Marchantiopsida</taxon>
        <taxon>Marchantiidae</taxon>
        <taxon>Marchantiales</taxon>
        <taxon>Marchantiaceae</taxon>
        <taxon>Marchantia</taxon>
    </lineage>
</organism>
<keyword evidence="8" id="KW-0472">Membrane</keyword>
<dbReference type="Pfam" id="PF04718">
    <property type="entry name" value="ATP-synt_G"/>
    <property type="match status" value="1"/>
</dbReference>
<dbReference type="AlphaFoldDB" id="A0A176WDW9"/>
<keyword evidence="6" id="KW-0406">Ion transport</keyword>
<dbReference type="GO" id="GO:0031966">
    <property type="term" value="C:mitochondrial membrane"/>
    <property type="evidence" value="ECO:0007669"/>
    <property type="project" value="UniProtKB-SubCell"/>
</dbReference>
<dbReference type="Proteomes" id="UP000077202">
    <property type="component" value="Unassembled WGS sequence"/>
</dbReference>
<evidence type="ECO:0000256" key="4">
    <source>
        <dbReference type="ARBA" id="ARBA00022547"/>
    </source>
</evidence>
<name>A0A176WDW9_MARPO</name>
<keyword evidence="4" id="KW-0138">CF(0)</keyword>
<comment type="subcellular location">
    <subcellularLocation>
        <location evidence="1">Mitochondrion membrane</location>
    </subcellularLocation>
</comment>
<dbReference type="EMBL" id="LVLJ01001235">
    <property type="protein sequence ID" value="OAE30801.1"/>
    <property type="molecule type" value="Genomic_DNA"/>
</dbReference>
<keyword evidence="11" id="KW-1185">Reference proteome</keyword>
<dbReference type="GO" id="GO:0045259">
    <property type="term" value="C:proton-transporting ATP synthase complex"/>
    <property type="evidence" value="ECO:0007669"/>
    <property type="project" value="UniProtKB-KW"/>
</dbReference>
<sequence>MATIVKQLQTKAVQATHIVQKHGSAYYKQLLDQNKQYIASEPTVEKCQELSKQLFYTRLASLPGRYKALWEEVDYVKKKVLNRNDLKLEEVGIAALFAGECYAWYCVGEIVGRGGKGQNGSLDRINPREYGRYLAIISYAPLFNQKCL</sequence>
<evidence type="ECO:0000256" key="2">
    <source>
        <dbReference type="ARBA" id="ARBA00005699"/>
    </source>
</evidence>
<evidence type="ECO:0000313" key="10">
    <source>
        <dbReference type="EMBL" id="OAE30801.1"/>
    </source>
</evidence>
<evidence type="ECO:0000256" key="6">
    <source>
        <dbReference type="ARBA" id="ARBA00023065"/>
    </source>
</evidence>
<evidence type="ECO:0000256" key="5">
    <source>
        <dbReference type="ARBA" id="ARBA00022781"/>
    </source>
</evidence>